<dbReference type="AlphaFoldDB" id="L2GXW5"/>
<dbReference type="GO" id="GO:0016491">
    <property type="term" value="F:oxidoreductase activity"/>
    <property type="evidence" value="ECO:0007669"/>
    <property type="project" value="UniProtKB-ARBA"/>
</dbReference>
<organism evidence="2 3">
    <name type="scientific">Vavraia culicis (isolate floridensis)</name>
    <name type="common">Microsporidian parasite</name>
    <dbReference type="NCBI Taxonomy" id="948595"/>
    <lineage>
        <taxon>Eukaryota</taxon>
        <taxon>Fungi</taxon>
        <taxon>Fungi incertae sedis</taxon>
        <taxon>Microsporidia</taxon>
        <taxon>Pleistophoridae</taxon>
        <taxon>Vavraia</taxon>
    </lineage>
</organism>
<dbReference type="GeneID" id="19877964"/>
<name>L2GXW5_VAVCU</name>
<feature type="domain" description="Glutaredoxin" evidence="1">
    <location>
        <begin position="13"/>
        <end position="70"/>
    </location>
</feature>
<protein>
    <recommendedName>
        <fullName evidence="1">Glutaredoxin domain-containing protein</fullName>
    </recommendedName>
</protein>
<proteinExistence type="predicted"/>
<dbReference type="InterPro" id="IPR002109">
    <property type="entry name" value="Glutaredoxin"/>
</dbReference>
<evidence type="ECO:0000259" key="1">
    <source>
        <dbReference type="Pfam" id="PF00462"/>
    </source>
</evidence>
<evidence type="ECO:0000313" key="3">
    <source>
        <dbReference type="Proteomes" id="UP000011081"/>
    </source>
</evidence>
<dbReference type="Pfam" id="PF00462">
    <property type="entry name" value="Glutaredoxin"/>
    <property type="match status" value="1"/>
</dbReference>
<dbReference type="OrthoDB" id="418495at2759"/>
<dbReference type="HOGENOM" id="CLU_026126_7_3_1"/>
<accession>L2GXW5</accession>
<reference evidence="3" key="1">
    <citation type="submission" date="2011-03" db="EMBL/GenBank/DDBJ databases">
        <title>The genome sequence of Vavraia culicis strain floridensis.</title>
        <authorList>
            <consortium name="The Broad Institute Genome Sequencing Platform"/>
            <person name="Cuomo C."/>
            <person name="Becnel J."/>
            <person name="Sanscrainte N."/>
            <person name="Young S.K."/>
            <person name="Zeng Q."/>
            <person name="Gargeya S."/>
            <person name="Fitzgerald M."/>
            <person name="Haas B."/>
            <person name="Abouelleil A."/>
            <person name="Alvarado L."/>
            <person name="Arachchi H.M."/>
            <person name="Berlin A."/>
            <person name="Chapman S.B."/>
            <person name="Gearin G."/>
            <person name="Goldberg J."/>
            <person name="Griggs A."/>
            <person name="Gujja S."/>
            <person name="Hansen M."/>
            <person name="Heiman D."/>
            <person name="Howarth C."/>
            <person name="Larimer J."/>
            <person name="Lui A."/>
            <person name="MacDonald P.J.P."/>
            <person name="McCowen C."/>
            <person name="Montmayeur A."/>
            <person name="Murphy C."/>
            <person name="Neiman D."/>
            <person name="Pearson M."/>
            <person name="Priest M."/>
            <person name="Roberts A."/>
            <person name="Saif S."/>
            <person name="Shea T."/>
            <person name="Sisk P."/>
            <person name="Stolte C."/>
            <person name="Sykes S."/>
            <person name="Wortman J."/>
            <person name="Nusbaum C."/>
            <person name="Birren B."/>
        </authorList>
    </citation>
    <scope>NUCLEOTIDE SEQUENCE [LARGE SCALE GENOMIC DNA]</scope>
    <source>
        <strain evidence="3">floridensis</strain>
    </source>
</reference>
<dbReference type="EMBL" id="GL877404">
    <property type="protein sequence ID" value="ELA48464.1"/>
    <property type="molecule type" value="Genomic_DNA"/>
</dbReference>
<dbReference type="RefSeq" id="XP_008073093.1">
    <property type="nucleotide sequence ID" value="XM_008074902.1"/>
</dbReference>
<dbReference type="OMA" id="IYIIGKP"/>
<evidence type="ECO:0000313" key="2">
    <source>
        <dbReference type="EMBL" id="ELA48464.1"/>
    </source>
</evidence>
<gene>
    <name evidence="2" type="ORF">VCUG_00073</name>
</gene>
<dbReference type="InParanoid" id="L2GXW5"/>
<dbReference type="SUPFAM" id="SSF52833">
    <property type="entry name" value="Thioredoxin-like"/>
    <property type="match status" value="1"/>
</dbReference>
<sequence length="94" mass="11076">MSVPESKIADIYIIGKPDCIFCRKAKDLLDKNLLDYEYYSSSPNSRYVKNIMEKLDYQKFPMIFYKGDFIGGFNELSEKLVAGEFEKLRYDDDF</sequence>
<dbReference type="Gene3D" id="3.40.30.10">
    <property type="entry name" value="Glutaredoxin"/>
    <property type="match status" value="1"/>
</dbReference>
<dbReference type="Proteomes" id="UP000011081">
    <property type="component" value="Unassembled WGS sequence"/>
</dbReference>
<dbReference type="CDD" id="cd02066">
    <property type="entry name" value="GRX_family"/>
    <property type="match status" value="1"/>
</dbReference>
<keyword evidence="3" id="KW-1185">Reference proteome</keyword>
<dbReference type="VEuPathDB" id="MicrosporidiaDB:VCUG_00073"/>
<dbReference type="InterPro" id="IPR036249">
    <property type="entry name" value="Thioredoxin-like_sf"/>
</dbReference>
<dbReference type="PROSITE" id="PS51354">
    <property type="entry name" value="GLUTAREDOXIN_2"/>
    <property type="match status" value="1"/>
</dbReference>